<sequence length="115" mass="12805">MEGMKQLIHTQTQSGNGSPRRHTRLMAKQLTFQTHLPDTNLTQDLKEGRKSQTGAGKVIILATAMHKTGPDELTNHNGNAGPNLWVRVAVEAKNIIQIWRQDTMSPTQTLYNTTS</sequence>
<feature type="region of interest" description="Disordered" evidence="1">
    <location>
        <begin position="1"/>
        <end position="22"/>
    </location>
</feature>
<dbReference type="AlphaFoldDB" id="A0A5B7DYX3"/>
<name>A0A5B7DYX3_PORTR</name>
<accession>A0A5B7DYX3</accession>
<feature type="compositionally biased region" description="Polar residues" evidence="1">
    <location>
        <begin position="8"/>
        <end position="17"/>
    </location>
</feature>
<reference evidence="2 3" key="1">
    <citation type="submission" date="2019-05" db="EMBL/GenBank/DDBJ databases">
        <title>Another draft genome of Portunus trituberculatus and its Hox gene families provides insights of decapod evolution.</title>
        <authorList>
            <person name="Jeong J.-H."/>
            <person name="Song I."/>
            <person name="Kim S."/>
            <person name="Choi T."/>
            <person name="Kim D."/>
            <person name="Ryu S."/>
            <person name="Kim W."/>
        </authorList>
    </citation>
    <scope>NUCLEOTIDE SEQUENCE [LARGE SCALE GENOMIC DNA]</scope>
    <source>
        <tissue evidence="2">Muscle</tissue>
    </source>
</reference>
<keyword evidence="3" id="KW-1185">Reference proteome</keyword>
<proteinExistence type="predicted"/>
<organism evidence="2 3">
    <name type="scientific">Portunus trituberculatus</name>
    <name type="common">Swimming crab</name>
    <name type="synonym">Neptunus trituberculatus</name>
    <dbReference type="NCBI Taxonomy" id="210409"/>
    <lineage>
        <taxon>Eukaryota</taxon>
        <taxon>Metazoa</taxon>
        <taxon>Ecdysozoa</taxon>
        <taxon>Arthropoda</taxon>
        <taxon>Crustacea</taxon>
        <taxon>Multicrustacea</taxon>
        <taxon>Malacostraca</taxon>
        <taxon>Eumalacostraca</taxon>
        <taxon>Eucarida</taxon>
        <taxon>Decapoda</taxon>
        <taxon>Pleocyemata</taxon>
        <taxon>Brachyura</taxon>
        <taxon>Eubrachyura</taxon>
        <taxon>Portunoidea</taxon>
        <taxon>Portunidae</taxon>
        <taxon>Portuninae</taxon>
        <taxon>Portunus</taxon>
    </lineage>
</organism>
<evidence type="ECO:0000256" key="1">
    <source>
        <dbReference type="SAM" id="MobiDB-lite"/>
    </source>
</evidence>
<gene>
    <name evidence="2" type="ORF">E2C01_019453</name>
</gene>
<evidence type="ECO:0000313" key="3">
    <source>
        <dbReference type="Proteomes" id="UP000324222"/>
    </source>
</evidence>
<comment type="caution">
    <text evidence="2">The sequence shown here is derived from an EMBL/GenBank/DDBJ whole genome shotgun (WGS) entry which is preliminary data.</text>
</comment>
<dbReference type="Proteomes" id="UP000324222">
    <property type="component" value="Unassembled WGS sequence"/>
</dbReference>
<evidence type="ECO:0000313" key="2">
    <source>
        <dbReference type="EMBL" id="MPC26319.1"/>
    </source>
</evidence>
<protein>
    <submittedName>
        <fullName evidence="2">Uncharacterized protein</fullName>
    </submittedName>
</protein>
<dbReference type="EMBL" id="VSRR010001585">
    <property type="protein sequence ID" value="MPC26319.1"/>
    <property type="molecule type" value="Genomic_DNA"/>
</dbReference>